<evidence type="ECO:0000256" key="5">
    <source>
        <dbReference type="ARBA" id="ARBA00022519"/>
    </source>
</evidence>
<comment type="similarity">
    <text evidence="2 10">Belongs to the GSP L family.</text>
</comment>
<comment type="subcellular location">
    <subcellularLocation>
        <location evidence="1">Cell inner membrane</location>
        <topology evidence="1">Single-pass membrane protein</topology>
    </subcellularLocation>
</comment>
<dbReference type="InterPro" id="IPR024230">
    <property type="entry name" value="GspL_cyto_dom"/>
</dbReference>
<gene>
    <name evidence="13" type="ORF">KPC_0719</name>
</gene>
<keyword evidence="9" id="KW-0472">Membrane</keyword>
<dbReference type="Proteomes" id="UP000245974">
    <property type="component" value="Unassembled WGS sequence"/>
</dbReference>
<dbReference type="OrthoDB" id="6660461at2"/>
<feature type="domain" description="GspL cytoplasmic actin-ATPase-like" evidence="11">
    <location>
        <begin position="18"/>
        <end position="165"/>
    </location>
</feature>
<proteinExistence type="inferred from homology"/>
<keyword evidence="4" id="KW-1003">Cell membrane</keyword>
<dbReference type="Gene3D" id="3.30.1360.100">
    <property type="entry name" value="General secretion pathway protein M, EpsM"/>
    <property type="match status" value="1"/>
</dbReference>
<keyword evidence="5" id="KW-0997">Cell inner membrane</keyword>
<dbReference type="InterPro" id="IPR007812">
    <property type="entry name" value="T2SS_protein-GspL"/>
</dbReference>
<comment type="function">
    <text evidence="10">Inner membrane component of the type II secretion system required for the energy-dependent secretion of extracellular factors such as proteases and toxins from the periplasm.</text>
</comment>
<accession>A0A2U3MVT5</accession>
<dbReference type="GO" id="GO:0015627">
    <property type="term" value="C:type II protein secretion system complex"/>
    <property type="evidence" value="ECO:0007669"/>
    <property type="project" value="InterPro"/>
</dbReference>
<evidence type="ECO:0000259" key="12">
    <source>
        <dbReference type="Pfam" id="PF12693"/>
    </source>
</evidence>
<evidence type="ECO:0000256" key="8">
    <source>
        <dbReference type="ARBA" id="ARBA00022989"/>
    </source>
</evidence>
<dbReference type="AlphaFoldDB" id="A0A2U3MVT5"/>
<dbReference type="EMBL" id="OOGT01000020">
    <property type="protein sequence ID" value="SPL69541.1"/>
    <property type="molecule type" value="Genomic_DNA"/>
</dbReference>
<reference evidence="14" key="1">
    <citation type="submission" date="2018-03" db="EMBL/GenBank/DDBJ databases">
        <authorList>
            <person name="Blom J."/>
        </authorList>
    </citation>
    <scope>NUCLEOTIDE SEQUENCE [LARGE SCALE GENOMIC DNA]</scope>
    <source>
        <strain evidence="14">KPC-SM-21</strain>
    </source>
</reference>
<dbReference type="GO" id="GO:0015628">
    <property type="term" value="P:protein secretion by the type II secretion system"/>
    <property type="evidence" value="ECO:0007669"/>
    <property type="project" value="InterPro"/>
</dbReference>
<dbReference type="NCBIfam" id="TIGR01709">
    <property type="entry name" value="typeII_sec_gspL"/>
    <property type="match status" value="1"/>
</dbReference>
<protein>
    <recommendedName>
        <fullName evidence="10">Type II secretion system protein L</fullName>
        <shortName evidence="10">T2SS protein L</shortName>
    </recommendedName>
</protein>
<dbReference type="SUPFAM" id="SSF53067">
    <property type="entry name" value="Actin-like ATPase domain"/>
    <property type="match status" value="1"/>
</dbReference>
<keyword evidence="14" id="KW-1185">Reference proteome</keyword>
<evidence type="ECO:0000313" key="14">
    <source>
        <dbReference type="Proteomes" id="UP000245974"/>
    </source>
</evidence>
<feature type="domain" description="GspL periplasmic" evidence="12">
    <location>
        <begin position="234"/>
        <end position="378"/>
    </location>
</feature>
<sequence>MLYLWMPETNGVWQWSIGENWIQASSLEQLIQDIKPYQGQEAVVFFPSRDVQILQQPLTKTQYKQLGPEGVKYLLEEYVILPVDQMRVQSHFSPPDQVSVLGIAQSTVQTLQHSLTLIPVKMVSLLPDFLILPAPEPNQVVLANIAGRLLVRENEFKGNSIDDLSLYLEFEDSTERHYLYSNLTDAQAESLFAITTSDHRDTFEYQFVEFKKAKQHPYNILPKAKSESAGVSNYWKACIAVFVVLLMVQFSYDLLRYVKLKKIADQTSQLAQAQYKSWFGEKVRTSEQSLRDDFETNLKASRSADTQAIQLLSRVGPILMQNQIIADQVNYESSVLNMSLVAKTSDALQALVQQLNQQGFKAELGNVQTQGSNVIGLVKIQ</sequence>
<dbReference type="InterPro" id="IPR043129">
    <property type="entry name" value="ATPase_NBD"/>
</dbReference>
<dbReference type="Pfam" id="PF12693">
    <property type="entry name" value="GspL_C"/>
    <property type="match status" value="1"/>
</dbReference>
<evidence type="ECO:0000256" key="4">
    <source>
        <dbReference type="ARBA" id="ARBA00022475"/>
    </source>
</evidence>
<dbReference type="Pfam" id="PF05134">
    <property type="entry name" value="T2SSL"/>
    <property type="match status" value="1"/>
</dbReference>
<keyword evidence="7 10" id="KW-0653">Protein transport</keyword>
<evidence type="ECO:0000259" key="11">
    <source>
        <dbReference type="Pfam" id="PF05134"/>
    </source>
</evidence>
<keyword evidence="6" id="KW-0812">Transmembrane</keyword>
<dbReference type="Gene3D" id="3.30.420.380">
    <property type="match status" value="1"/>
</dbReference>
<dbReference type="GO" id="GO:0009276">
    <property type="term" value="C:Gram-negative-bacterium-type cell wall"/>
    <property type="evidence" value="ECO:0007669"/>
    <property type="project" value="InterPro"/>
</dbReference>
<evidence type="ECO:0000256" key="6">
    <source>
        <dbReference type="ARBA" id="ARBA00022692"/>
    </source>
</evidence>
<evidence type="ECO:0000256" key="7">
    <source>
        <dbReference type="ARBA" id="ARBA00022927"/>
    </source>
</evidence>
<dbReference type="InParanoid" id="A0A2U3MVT5"/>
<dbReference type="RefSeq" id="WP_121973065.1">
    <property type="nucleotide sequence ID" value="NZ_OOGT01000020.1"/>
</dbReference>
<dbReference type="GO" id="GO:0005886">
    <property type="term" value="C:plasma membrane"/>
    <property type="evidence" value="ECO:0007669"/>
    <property type="project" value="UniProtKB-SubCell"/>
</dbReference>
<evidence type="ECO:0000256" key="9">
    <source>
        <dbReference type="ARBA" id="ARBA00023136"/>
    </source>
</evidence>
<keyword evidence="8" id="KW-1133">Transmembrane helix</keyword>
<evidence type="ECO:0000256" key="10">
    <source>
        <dbReference type="PIRNR" id="PIRNR015761"/>
    </source>
</evidence>
<evidence type="ECO:0000313" key="13">
    <source>
        <dbReference type="EMBL" id="SPL69541.1"/>
    </source>
</evidence>
<name>A0A2U3MVT5_9GAMM</name>
<evidence type="ECO:0000256" key="2">
    <source>
        <dbReference type="ARBA" id="ARBA00005318"/>
    </source>
</evidence>
<organism evidence="13 14">
    <name type="scientific">Acinetobacter stercoris</name>
    <dbReference type="NCBI Taxonomy" id="2126983"/>
    <lineage>
        <taxon>Bacteria</taxon>
        <taxon>Pseudomonadati</taxon>
        <taxon>Pseudomonadota</taxon>
        <taxon>Gammaproteobacteria</taxon>
        <taxon>Moraxellales</taxon>
        <taxon>Moraxellaceae</taxon>
        <taxon>Acinetobacter</taxon>
    </lineage>
</organism>
<keyword evidence="3 10" id="KW-0813">Transport</keyword>
<evidence type="ECO:0000256" key="1">
    <source>
        <dbReference type="ARBA" id="ARBA00004377"/>
    </source>
</evidence>
<dbReference type="InterPro" id="IPR025691">
    <property type="entry name" value="GspL_pp_dom"/>
</dbReference>
<dbReference type="PIRSF" id="PIRSF015761">
    <property type="entry name" value="Protein_L"/>
    <property type="match status" value="1"/>
</dbReference>
<evidence type="ECO:0000256" key="3">
    <source>
        <dbReference type="ARBA" id="ARBA00022448"/>
    </source>
</evidence>